<feature type="region of interest" description="Disordered" evidence="1">
    <location>
        <begin position="43"/>
        <end position="67"/>
    </location>
</feature>
<evidence type="ECO:0000256" key="1">
    <source>
        <dbReference type="SAM" id="MobiDB-lite"/>
    </source>
</evidence>
<sequence length="67" mass="7624">MQDFVQFSRNASSRCGHSQTRTGRKVVPGVDDRFVFGQRNVRDQSAVVGVDEDESDETPRTSRKTHR</sequence>
<dbReference type="AlphaFoldDB" id="A0A164PFE4"/>
<name>A0A164PFE4_9CRUS</name>
<proteinExistence type="predicted"/>
<evidence type="ECO:0000313" key="2">
    <source>
        <dbReference type="EMBL" id="KZS06782.1"/>
    </source>
</evidence>
<protein>
    <submittedName>
        <fullName evidence="2">Uncharacterized protein</fullName>
    </submittedName>
</protein>
<feature type="region of interest" description="Disordered" evidence="1">
    <location>
        <begin position="1"/>
        <end position="26"/>
    </location>
</feature>
<gene>
    <name evidence="2" type="ORF">APZ42_029647</name>
</gene>
<reference evidence="2 3" key="1">
    <citation type="submission" date="2016-03" db="EMBL/GenBank/DDBJ databases">
        <title>EvidentialGene: Evidence-directed Construction of Genes on Genomes.</title>
        <authorList>
            <person name="Gilbert D.G."/>
            <person name="Choi J.-H."/>
            <person name="Mockaitis K."/>
            <person name="Colbourne J."/>
            <person name="Pfrender M."/>
        </authorList>
    </citation>
    <scope>NUCLEOTIDE SEQUENCE [LARGE SCALE GENOMIC DNA]</scope>
    <source>
        <strain evidence="2 3">Xinb3</strain>
        <tissue evidence="2">Complete organism</tissue>
    </source>
</reference>
<evidence type="ECO:0000313" key="3">
    <source>
        <dbReference type="Proteomes" id="UP000076858"/>
    </source>
</evidence>
<dbReference type="Proteomes" id="UP000076858">
    <property type="component" value="Unassembled WGS sequence"/>
</dbReference>
<accession>A0A164PFE4</accession>
<comment type="caution">
    <text evidence="2">The sequence shown here is derived from an EMBL/GenBank/DDBJ whole genome shotgun (WGS) entry which is preliminary data.</text>
</comment>
<feature type="compositionally biased region" description="Polar residues" evidence="1">
    <location>
        <begin position="1"/>
        <end position="21"/>
    </location>
</feature>
<dbReference type="EMBL" id="LRGB01002600">
    <property type="protein sequence ID" value="KZS06782.1"/>
    <property type="molecule type" value="Genomic_DNA"/>
</dbReference>
<keyword evidence="3" id="KW-1185">Reference proteome</keyword>
<organism evidence="2 3">
    <name type="scientific">Daphnia magna</name>
    <dbReference type="NCBI Taxonomy" id="35525"/>
    <lineage>
        <taxon>Eukaryota</taxon>
        <taxon>Metazoa</taxon>
        <taxon>Ecdysozoa</taxon>
        <taxon>Arthropoda</taxon>
        <taxon>Crustacea</taxon>
        <taxon>Branchiopoda</taxon>
        <taxon>Diplostraca</taxon>
        <taxon>Cladocera</taxon>
        <taxon>Anomopoda</taxon>
        <taxon>Daphniidae</taxon>
        <taxon>Daphnia</taxon>
    </lineage>
</organism>